<dbReference type="PANTHER" id="PTHR43335">
    <property type="entry name" value="ABC TRANSPORTER, ATP-BINDING PROTEIN"/>
    <property type="match status" value="1"/>
</dbReference>
<accession>F2NQF0</accession>
<dbReference type="Gene3D" id="3.40.50.300">
    <property type="entry name" value="P-loop containing nucleotide triphosphate hydrolases"/>
    <property type="match status" value="1"/>
</dbReference>
<evidence type="ECO:0000313" key="6">
    <source>
        <dbReference type="EMBL" id="AEB11677.1"/>
    </source>
</evidence>
<dbReference type="InterPro" id="IPR027417">
    <property type="entry name" value="P-loop_NTPase"/>
</dbReference>
<protein>
    <submittedName>
        <fullName evidence="6">Phosphonate-transporting ATPase</fullName>
        <ecNumber evidence="6">3.6.3.28</ecNumber>
    </submittedName>
</protein>
<dbReference type="RefSeq" id="WP_013703725.1">
    <property type="nucleotide sequence ID" value="NC_015387.1"/>
</dbReference>
<dbReference type="SMART" id="SM00382">
    <property type="entry name" value="AAA"/>
    <property type="match status" value="1"/>
</dbReference>
<dbReference type="KEGG" id="mhd:Marky_0933"/>
<dbReference type="eggNOG" id="COG1131">
    <property type="taxonomic scope" value="Bacteria"/>
</dbReference>
<dbReference type="OrthoDB" id="24472at2"/>
<dbReference type="STRING" id="869210.Marky_0933"/>
<sequence>MKEAVIETQGLTKRYGRVVAVDNLNLRVHAGEVYGLLGPNGSGKTTTILMLLGLTEPTRGTVRVLGLDPAREPLEVKRRVGYLPDSVGFYVELTARENLMYTAKLNGIPRAEAQQRIEEVLERMGLAAVADRPVAAFSRGMRQRLGLADVLLKRPQIAILDEPTLGLDPEAAHQFLDLIASLKHEGITVLLSSHLLHQVQAICDRVGLFHQGRLVLEGTVPELAQRVLGGAWRIHLHAEGPNLEPHLAQLPGVVRVQRASNGVYTLEAEHDLRPEAAERVVQAGGRLLELSIEEPSLDEVYTRYFQEVRHEA</sequence>
<proteinExistence type="inferred from homology"/>
<name>F2NQF0_MARHT</name>
<dbReference type="Proteomes" id="UP000007030">
    <property type="component" value="Chromosome"/>
</dbReference>
<dbReference type="AlphaFoldDB" id="F2NQF0"/>
<dbReference type="Pfam" id="PF00005">
    <property type="entry name" value="ABC_tran"/>
    <property type="match status" value="1"/>
</dbReference>
<dbReference type="GO" id="GO:0016887">
    <property type="term" value="F:ATP hydrolysis activity"/>
    <property type="evidence" value="ECO:0007669"/>
    <property type="project" value="InterPro"/>
</dbReference>
<keyword evidence="4" id="KW-0067">ATP-binding</keyword>
<dbReference type="EMBL" id="CP002630">
    <property type="protein sequence ID" value="AEB11677.1"/>
    <property type="molecule type" value="Genomic_DNA"/>
</dbReference>
<dbReference type="SUPFAM" id="SSF52540">
    <property type="entry name" value="P-loop containing nucleoside triphosphate hydrolases"/>
    <property type="match status" value="1"/>
</dbReference>
<reference evidence="6 7" key="1">
    <citation type="journal article" date="2012" name="Stand. Genomic Sci.">
        <title>Complete genome sequence of the aerobic, heterotroph Marinithermus hydrothermalis type strain (T1(T)) from a deep-sea hydrothermal vent chimney.</title>
        <authorList>
            <person name="Copeland A."/>
            <person name="Gu W."/>
            <person name="Yasawong M."/>
            <person name="Lapidus A."/>
            <person name="Lucas S."/>
            <person name="Deshpande S."/>
            <person name="Pagani I."/>
            <person name="Tapia R."/>
            <person name="Cheng J.F."/>
            <person name="Goodwin L.A."/>
            <person name="Pitluck S."/>
            <person name="Liolios K."/>
            <person name="Ivanova N."/>
            <person name="Mavromatis K."/>
            <person name="Mikhailova N."/>
            <person name="Pati A."/>
            <person name="Chen A."/>
            <person name="Palaniappan K."/>
            <person name="Land M."/>
            <person name="Pan C."/>
            <person name="Brambilla E.M."/>
            <person name="Rohde M."/>
            <person name="Tindall B.J."/>
            <person name="Sikorski J."/>
            <person name="Goker M."/>
            <person name="Detter J.C."/>
            <person name="Bristow J."/>
            <person name="Eisen J.A."/>
            <person name="Markowitz V."/>
            <person name="Hugenholtz P."/>
            <person name="Kyrpides N.C."/>
            <person name="Klenk H.P."/>
            <person name="Woyke T."/>
        </authorList>
    </citation>
    <scope>NUCLEOTIDE SEQUENCE [LARGE SCALE GENOMIC DNA]</scope>
    <source>
        <strain evidence="7">DSM 14884 / JCM 11576 / T1</strain>
    </source>
</reference>
<comment type="similarity">
    <text evidence="1">Belongs to the ABC transporter superfamily.</text>
</comment>
<evidence type="ECO:0000259" key="5">
    <source>
        <dbReference type="PROSITE" id="PS50893"/>
    </source>
</evidence>
<evidence type="ECO:0000256" key="3">
    <source>
        <dbReference type="ARBA" id="ARBA00022741"/>
    </source>
</evidence>
<keyword evidence="7" id="KW-1185">Reference proteome</keyword>
<feature type="domain" description="ABC transporter" evidence="5">
    <location>
        <begin position="6"/>
        <end position="236"/>
    </location>
</feature>
<dbReference type="InterPro" id="IPR003439">
    <property type="entry name" value="ABC_transporter-like_ATP-bd"/>
</dbReference>
<keyword evidence="3" id="KW-0547">Nucleotide-binding</keyword>
<keyword evidence="2" id="KW-0813">Transport</keyword>
<evidence type="ECO:0000313" key="7">
    <source>
        <dbReference type="Proteomes" id="UP000007030"/>
    </source>
</evidence>
<dbReference type="PANTHER" id="PTHR43335:SF11">
    <property type="entry name" value="ABC TRANSPORTER RELATED"/>
    <property type="match status" value="1"/>
</dbReference>
<evidence type="ECO:0000256" key="1">
    <source>
        <dbReference type="ARBA" id="ARBA00005417"/>
    </source>
</evidence>
<dbReference type="GO" id="GO:0005524">
    <property type="term" value="F:ATP binding"/>
    <property type="evidence" value="ECO:0007669"/>
    <property type="project" value="UniProtKB-KW"/>
</dbReference>
<keyword evidence="6" id="KW-0378">Hydrolase</keyword>
<dbReference type="PROSITE" id="PS50893">
    <property type="entry name" value="ABC_TRANSPORTER_2"/>
    <property type="match status" value="1"/>
</dbReference>
<organism evidence="6 7">
    <name type="scientific">Marinithermus hydrothermalis (strain DSM 14884 / JCM 11576 / T1)</name>
    <dbReference type="NCBI Taxonomy" id="869210"/>
    <lineage>
        <taxon>Bacteria</taxon>
        <taxon>Thermotogati</taxon>
        <taxon>Deinococcota</taxon>
        <taxon>Deinococci</taxon>
        <taxon>Thermales</taxon>
        <taxon>Thermaceae</taxon>
        <taxon>Marinithermus</taxon>
    </lineage>
</organism>
<evidence type="ECO:0000256" key="4">
    <source>
        <dbReference type="ARBA" id="ARBA00022840"/>
    </source>
</evidence>
<gene>
    <name evidence="6" type="ordered locus">Marky_0933</name>
</gene>
<evidence type="ECO:0000256" key="2">
    <source>
        <dbReference type="ARBA" id="ARBA00022448"/>
    </source>
</evidence>
<dbReference type="EC" id="3.6.3.28" evidence="6"/>
<dbReference type="HOGENOM" id="CLU_000604_1_2_0"/>
<dbReference type="InterPro" id="IPR003593">
    <property type="entry name" value="AAA+_ATPase"/>
</dbReference>